<proteinExistence type="predicted"/>
<name>A0A7H0LP35_9SPHN</name>
<dbReference type="KEGG" id="spap:H3Z74_10030"/>
<feature type="transmembrane region" description="Helical" evidence="1">
    <location>
        <begin position="102"/>
        <end position="120"/>
    </location>
</feature>
<accession>A0A7H0LP35</accession>
<feature type="transmembrane region" description="Helical" evidence="1">
    <location>
        <begin position="163"/>
        <end position="183"/>
    </location>
</feature>
<dbReference type="EMBL" id="CP061038">
    <property type="protein sequence ID" value="QNQ11438.1"/>
    <property type="molecule type" value="Genomic_DNA"/>
</dbReference>
<evidence type="ECO:0000256" key="1">
    <source>
        <dbReference type="SAM" id="Phobius"/>
    </source>
</evidence>
<feature type="transmembrane region" description="Helical" evidence="1">
    <location>
        <begin position="132"/>
        <end position="151"/>
    </location>
</feature>
<evidence type="ECO:0000313" key="3">
    <source>
        <dbReference type="Proteomes" id="UP000516148"/>
    </source>
</evidence>
<protein>
    <submittedName>
        <fullName evidence="2">DUF308 domain-containing protein</fullName>
    </submittedName>
</protein>
<dbReference type="RefSeq" id="WP_187763719.1">
    <property type="nucleotide sequence ID" value="NZ_CP061038.1"/>
</dbReference>
<keyword evidence="3" id="KW-1185">Reference proteome</keyword>
<reference evidence="2 3" key="1">
    <citation type="submission" date="2020-09" db="EMBL/GenBank/DDBJ databases">
        <title>Sphingomonas sp., a new species isolated from pork steak.</title>
        <authorList>
            <person name="Heidler von Heilborn D."/>
        </authorList>
    </citation>
    <scope>NUCLEOTIDE SEQUENCE [LARGE SCALE GENOMIC DNA]</scope>
    <source>
        <strain evidence="3">S8-3T</strain>
    </source>
</reference>
<gene>
    <name evidence="2" type="ORF">H3Z74_10030</name>
</gene>
<sequence>MSIQAIDQHPIESSSSWLKSYYFIRFAVSAIWVAAAFTIAKSMPALAAVMLVAYPAWDALANVIDARQSGGLGRNKSQMLNFIVSAITAAAVFVALGRSMNAVLAVFGAWAALAGLFQLVTGVRRWRAGAQWAMILSGVQSALAGIFFVIMAGGTKAVGITDIAPYAAFGAFYFLISAIWLTVSDARHGSNRVAA</sequence>
<keyword evidence="1" id="KW-1133">Transmembrane helix</keyword>
<feature type="transmembrane region" description="Helical" evidence="1">
    <location>
        <begin position="78"/>
        <end position="96"/>
    </location>
</feature>
<evidence type="ECO:0000313" key="2">
    <source>
        <dbReference type="EMBL" id="QNQ11438.1"/>
    </source>
</evidence>
<feature type="transmembrane region" description="Helical" evidence="1">
    <location>
        <begin position="46"/>
        <end position="66"/>
    </location>
</feature>
<organism evidence="2 3">
    <name type="scientific">Sphingomonas alpina</name>
    <dbReference type="NCBI Taxonomy" id="653931"/>
    <lineage>
        <taxon>Bacteria</taxon>
        <taxon>Pseudomonadati</taxon>
        <taxon>Pseudomonadota</taxon>
        <taxon>Alphaproteobacteria</taxon>
        <taxon>Sphingomonadales</taxon>
        <taxon>Sphingomonadaceae</taxon>
        <taxon>Sphingomonas</taxon>
    </lineage>
</organism>
<dbReference type="Proteomes" id="UP000516148">
    <property type="component" value="Chromosome"/>
</dbReference>
<dbReference type="Pfam" id="PF03729">
    <property type="entry name" value="DUF308"/>
    <property type="match status" value="1"/>
</dbReference>
<dbReference type="AlphaFoldDB" id="A0A7H0LP35"/>
<dbReference type="InterPro" id="IPR005325">
    <property type="entry name" value="DUF308_memb"/>
</dbReference>
<keyword evidence="1" id="KW-0472">Membrane</keyword>
<keyword evidence="1" id="KW-0812">Transmembrane</keyword>
<feature type="transmembrane region" description="Helical" evidence="1">
    <location>
        <begin position="21"/>
        <end position="40"/>
    </location>
</feature>